<gene>
    <name evidence="18" type="primary">MPUL0B04390</name>
    <name evidence="18" type="ORF">METSCH_B04390</name>
</gene>
<accession>A0A4P6XKJ7</accession>
<evidence type="ECO:0000256" key="3">
    <source>
        <dbReference type="ARBA" id="ARBA00004629"/>
    </source>
</evidence>
<comment type="similarity">
    <text evidence="4">Belongs to the DASH complex DAD1 family.</text>
</comment>
<dbReference type="STRING" id="2163413.A0A4P6XKJ7"/>
<evidence type="ECO:0000256" key="16">
    <source>
        <dbReference type="ARBA" id="ARBA00030566"/>
    </source>
</evidence>
<evidence type="ECO:0000256" key="4">
    <source>
        <dbReference type="ARBA" id="ARBA00010146"/>
    </source>
</evidence>
<dbReference type="Proteomes" id="UP000292447">
    <property type="component" value="Chromosome II"/>
</dbReference>
<evidence type="ECO:0000256" key="1">
    <source>
        <dbReference type="ARBA" id="ARBA00004123"/>
    </source>
</evidence>
<dbReference type="GO" id="GO:0044732">
    <property type="term" value="C:mitotic spindle pole body"/>
    <property type="evidence" value="ECO:0007669"/>
    <property type="project" value="TreeGrafter"/>
</dbReference>
<dbReference type="PANTHER" id="PTHR28025">
    <property type="entry name" value="DASH COMPLEX SUBUNIT DAD1"/>
    <property type="match status" value="1"/>
</dbReference>
<keyword evidence="11" id="KW-0995">Kinetochore</keyword>
<dbReference type="EMBL" id="CP034457">
    <property type="protein sequence ID" value="QBM87239.1"/>
    <property type="molecule type" value="Genomic_DNA"/>
</dbReference>
<organism evidence="18 19">
    <name type="scientific">Metschnikowia aff. pulcherrima</name>
    <dbReference type="NCBI Taxonomy" id="2163413"/>
    <lineage>
        <taxon>Eukaryota</taxon>
        <taxon>Fungi</taxon>
        <taxon>Dikarya</taxon>
        <taxon>Ascomycota</taxon>
        <taxon>Saccharomycotina</taxon>
        <taxon>Pichiomycetes</taxon>
        <taxon>Metschnikowiaceae</taxon>
        <taxon>Metschnikowia</taxon>
    </lineage>
</organism>
<dbReference type="GO" id="GO:0051301">
    <property type="term" value="P:cell division"/>
    <property type="evidence" value="ECO:0007669"/>
    <property type="project" value="UniProtKB-KW"/>
</dbReference>
<reference evidence="19" key="1">
    <citation type="submission" date="2019-03" db="EMBL/GenBank/DDBJ databases">
        <title>Snf2 controls pulcherriminic acid biosynthesis and connects pigmentation and antifungal activity of the yeast Metschnikowia pulcherrima.</title>
        <authorList>
            <person name="Gore-Lloyd D."/>
            <person name="Sumann I."/>
            <person name="Brachmann A.O."/>
            <person name="Schneeberger K."/>
            <person name="Ortiz-Merino R.A."/>
            <person name="Moreno-Beltran M."/>
            <person name="Schlaefli M."/>
            <person name="Kirner P."/>
            <person name="Santos Kron A."/>
            <person name="Wolfe K.H."/>
            <person name="Piel J."/>
            <person name="Ahrens C.H."/>
            <person name="Henk D."/>
            <person name="Freimoser F.M."/>
        </authorList>
    </citation>
    <scope>NUCLEOTIDE SEQUENCE [LARGE SCALE GENOMIC DNA]</scope>
    <source>
        <strain evidence="19">APC 1.2</strain>
    </source>
</reference>
<evidence type="ECO:0000256" key="2">
    <source>
        <dbReference type="ARBA" id="ARBA00004186"/>
    </source>
</evidence>
<evidence type="ECO:0000256" key="6">
    <source>
        <dbReference type="ARBA" id="ARBA00022454"/>
    </source>
</evidence>
<evidence type="ECO:0000256" key="17">
    <source>
        <dbReference type="SAM" id="MobiDB-lite"/>
    </source>
</evidence>
<feature type="compositionally biased region" description="Basic and acidic residues" evidence="17">
    <location>
        <begin position="72"/>
        <end position="84"/>
    </location>
</feature>
<keyword evidence="8" id="KW-0132">Cell division</keyword>
<keyword evidence="13" id="KW-0539">Nucleus</keyword>
<proteinExistence type="inferred from homology"/>
<keyword evidence="10" id="KW-0498">Mitosis</keyword>
<dbReference type="AlphaFoldDB" id="A0A4P6XKJ7"/>
<keyword evidence="7" id="KW-0963">Cytoplasm</keyword>
<evidence type="ECO:0000256" key="15">
    <source>
        <dbReference type="ARBA" id="ARBA00023328"/>
    </source>
</evidence>
<keyword evidence="19" id="KW-1185">Reference proteome</keyword>
<dbReference type="GO" id="GO:0072686">
    <property type="term" value="C:mitotic spindle"/>
    <property type="evidence" value="ECO:0007669"/>
    <property type="project" value="InterPro"/>
</dbReference>
<evidence type="ECO:0000256" key="7">
    <source>
        <dbReference type="ARBA" id="ARBA00022490"/>
    </source>
</evidence>
<sequence>MSDTNQDPDAAQSSFEQQRDQLVQEITAAMDSVVFNLDILNRSLKESIEVGNGFQDASRLWSTFYNSGADEAQSRRKPDGETPKKAQNQEGPELDTETVSEVPNLALSENLEVDRRENTPVQLSQTEIAAEPTDIENPTPTEKGTEQQPGQLEEENTQQNVGDSILENVDLTLENASQ</sequence>
<dbReference type="GO" id="GO:0005876">
    <property type="term" value="C:spindle microtubule"/>
    <property type="evidence" value="ECO:0007669"/>
    <property type="project" value="TreeGrafter"/>
</dbReference>
<evidence type="ECO:0000313" key="19">
    <source>
        <dbReference type="Proteomes" id="UP000292447"/>
    </source>
</evidence>
<dbReference type="GO" id="GO:0051010">
    <property type="term" value="F:microtubule plus-end binding"/>
    <property type="evidence" value="ECO:0007669"/>
    <property type="project" value="TreeGrafter"/>
</dbReference>
<dbReference type="Pfam" id="PF08649">
    <property type="entry name" value="DASH_Dad1"/>
    <property type="match status" value="1"/>
</dbReference>
<evidence type="ECO:0000256" key="8">
    <source>
        <dbReference type="ARBA" id="ARBA00022618"/>
    </source>
</evidence>
<keyword evidence="12" id="KW-0206">Cytoskeleton</keyword>
<evidence type="ECO:0000313" key="18">
    <source>
        <dbReference type="EMBL" id="QBM87239.1"/>
    </source>
</evidence>
<comment type="subcellular location">
    <subcellularLocation>
        <location evidence="3">Chromosome</location>
        <location evidence="3">Centromere</location>
        <location evidence="3">Kinetochore</location>
    </subcellularLocation>
    <subcellularLocation>
        <location evidence="2">Cytoplasm</location>
        <location evidence="2">Cytoskeleton</location>
        <location evidence="2">Spindle</location>
    </subcellularLocation>
    <subcellularLocation>
        <location evidence="1">Nucleus</location>
    </subcellularLocation>
</comment>
<evidence type="ECO:0000256" key="12">
    <source>
        <dbReference type="ARBA" id="ARBA00023212"/>
    </source>
</evidence>
<keyword evidence="14" id="KW-0131">Cell cycle</keyword>
<dbReference type="InterPro" id="IPR013958">
    <property type="entry name" value="DASH_Dad1"/>
</dbReference>
<evidence type="ECO:0000256" key="9">
    <source>
        <dbReference type="ARBA" id="ARBA00022701"/>
    </source>
</evidence>
<feature type="compositionally biased region" description="Polar residues" evidence="17">
    <location>
        <begin position="136"/>
        <end position="150"/>
    </location>
</feature>
<evidence type="ECO:0000256" key="5">
    <source>
        <dbReference type="ARBA" id="ARBA00020261"/>
    </source>
</evidence>
<evidence type="ECO:0000256" key="13">
    <source>
        <dbReference type="ARBA" id="ARBA00023242"/>
    </source>
</evidence>
<evidence type="ECO:0000256" key="11">
    <source>
        <dbReference type="ARBA" id="ARBA00022838"/>
    </source>
</evidence>
<dbReference type="PANTHER" id="PTHR28025:SF1">
    <property type="entry name" value="DASH COMPLEX SUBUNIT DAD1"/>
    <property type="match status" value="1"/>
</dbReference>
<dbReference type="GO" id="GO:0042729">
    <property type="term" value="C:DASH complex"/>
    <property type="evidence" value="ECO:0007669"/>
    <property type="project" value="InterPro"/>
</dbReference>
<name>A0A4P6XKJ7_9ASCO</name>
<evidence type="ECO:0000256" key="14">
    <source>
        <dbReference type="ARBA" id="ARBA00023306"/>
    </source>
</evidence>
<keyword evidence="15" id="KW-0137">Centromere</keyword>
<keyword evidence="9" id="KW-0493">Microtubule</keyword>
<evidence type="ECO:0000256" key="10">
    <source>
        <dbReference type="ARBA" id="ARBA00022776"/>
    </source>
</evidence>
<feature type="region of interest" description="Disordered" evidence="17">
    <location>
        <begin position="69"/>
        <end position="178"/>
    </location>
</feature>
<keyword evidence="6" id="KW-0158">Chromosome</keyword>
<protein>
    <recommendedName>
        <fullName evidence="5">DASH complex subunit DAD1</fullName>
    </recommendedName>
    <alternativeName>
        <fullName evidence="16">Outer kinetochore protein DAD1</fullName>
    </alternativeName>
</protein>